<dbReference type="RefSeq" id="XP_030382468.1">
    <property type="nucleotide sequence ID" value="XM_030526608.1"/>
</dbReference>
<evidence type="ECO:0000313" key="3">
    <source>
        <dbReference type="RefSeq" id="XP_030382468.1"/>
    </source>
</evidence>
<dbReference type="AlphaFoldDB" id="A0A6J2U1J4"/>
<feature type="compositionally biased region" description="Basic and acidic residues" evidence="1">
    <location>
        <begin position="43"/>
        <end position="52"/>
    </location>
</feature>
<reference evidence="3 4" key="1">
    <citation type="submission" date="2025-04" db="UniProtKB">
        <authorList>
            <consortium name="RefSeq"/>
        </authorList>
    </citation>
    <scope>IDENTIFICATION</scope>
    <source>
        <strain evidence="3 4">11010-0011.00</strain>
        <tissue evidence="3 4">Whole body</tissue>
    </source>
</reference>
<proteinExistence type="predicted"/>
<feature type="region of interest" description="Disordered" evidence="1">
    <location>
        <begin position="99"/>
        <end position="204"/>
    </location>
</feature>
<organism evidence="2 4">
    <name type="scientific">Drosophila lebanonensis</name>
    <name type="common">Fruit fly</name>
    <name type="synonym">Scaptodrosophila lebanonensis</name>
    <dbReference type="NCBI Taxonomy" id="7225"/>
    <lineage>
        <taxon>Eukaryota</taxon>
        <taxon>Metazoa</taxon>
        <taxon>Ecdysozoa</taxon>
        <taxon>Arthropoda</taxon>
        <taxon>Hexapoda</taxon>
        <taxon>Insecta</taxon>
        <taxon>Pterygota</taxon>
        <taxon>Neoptera</taxon>
        <taxon>Endopterygota</taxon>
        <taxon>Diptera</taxon>
        <taxon>Brachycera</taxon>
        <taxon>Muscomorpha</taxon>
        <taxon>Ephydroidea</taxon>
        <taxon>Drosophilidae</taxon>
        <taxon>Scaptodrosophila</taxon>
    </lineage>
</organism>
<gene>
    <name evidence="4" type="primary">LOC115630057</name>
    <name evidence="3" type="synonym">LOC115629985</name>
</gene>
<dbReference type="Proteomes" id="UP000504634">
    <property type="component" value="Unplaced"/>
</dbReference>
<name>A0A6J2U1J4_DROLE</name>
<feature type="compositionally biased region" description="Polar residues" evidence="1">
    <location>
        <begin position="178"/>
        <end position="204"/>
    </location>
</feature>
<evidence type="ECO:0000313" key="4">
    <source>
        <dbReference type="RefSeq" id="XP_030382546.1"/>
    </source>
</evidence>
<feature type="compositionally biased region" description="Low complexity" evidence="1">
    <location>
        <begin position="119"/>
        <end position="132"/>
    </location>
</feature>
<evidence type="ECO:0000313" key="2">
    <source>
        <dbReference type="Proteomes" id="UP000504634"/>
    </source>
</evidence>
<evidence type="ECO:0000256" key="1">
    <source>
        <dbReference type="SAM" id="MobiDB-lite"/>
    </source>
</evidence>
<feature type="compositionally biased region" description="Acidic residues" evidence="1">
    <location>
        <begin position="151"/>
        <end position="162"/>
    </location>
</feature>
<feature type="compositionally biased region" description="Low complexity" evidence="1">
    <location>
        <begin position="33"/>
        <end position="42"/>
    </location>
</feature>
<feature type="region of interest" description="Disordered" evidence="1">
    <location>
        <begin position="1"/>
        <end position="65"/>
    </location>
</feature>
<accession>A0A6J2U1J4</accession>
<protein>
    <submittedName>
        <fullName evidence="3 4">Flocculation protein FLO11-like</fullName>
    </submittedName>
</protein>
<keyword evidence="2" id="KW-1185">Reference proteome</keyword>
<sequence>MNQDRSKLTAAKPKRSPKGPPLVTSNVLLCAGSSKPTSLSPSPKKDTSKHEPSSSTPKKVFHPVINSTTVVRRSGDLHIPVKPYNPSVEEAANLGSNTASIYKRANAPHTSPKTRRVRSSAAVRRTSASARAAQHDTQRRDAQDQTRPDLIELESDEGDLDSDSSHMEGSSAPPTTPPNQHTSIQNEVAEPTPSQSDLENQALK</sequence>
<feature type="compositionally biased region" description="Basic and acidic residues" evidence="1">
    <location>
        <begin position="133"/>
        <end position="150"/>
    </location>
</feature>
<dbReference type="RefSeq" id="XP_030382546.1">
    <property type="nucleotide sequence ID" value="XM_030526686.1"/>
</dbReference>
<dbReference type="GeneID" id="115630057"/>